<keyword evidence="5" id="KW-1185">Reference proteome</keyword>
<reference evidence="4 5" key="1">
    <citation type="journal article" date="2017" name="Antonie Van Leeuwenhoek">
        <title>Rhizobium rhizosphaerae sp. nov., a novel species isolated from rice rhizosphere.</title>
        <authorList>
            <person name="Zhao J.J."/>
            <person name="Zhang J."/>
            <person name="Zhang R.J."/>
            <person name="Zhang C.W."/>
            <person name="Yin H.Q."/>
            <person name="Zhang X.X."/>
        </authorList>
    </citation>
    <scope>NUCLEOTIDE SEQUENCE [LARGE SCALE GENOMIC DNA]</scope>
    <source>
        <strain evidence="4 5">E3</strain>
    </source>
</reference>
<proteinExistence type="predicted"/>
<sequence>MKKISSHSGLTLSVLATLILAGCGSEQPEKEPPVTLNKNPFPSTYQPMASEPTLITNVHILDGIGGYLESGSVFISDGKIQAIGESITAPQGTKTIDGNGQWVTPGIIDVHSHLGVYATPDTASHSDGNEMTDPVTAQAWAEHSIWPQDPGFQRALMGGVTSLQILPGSANLVGGRAVTVKNVPNRVIQDMKFPGAPYGMKMACGENPKRVYGKKGGPGTRMGNVAGYRQAWADAQEYKSKWDRYYAEYDDGKDPKIPKRDLKLETLVGVLDGEIIVHMHCYRADDMGTMLDVMKEFNYQIGSFHHAVESYKIADKLKENNVCSSMWADWWGFKMEAYDGIQENIPMVHAAGACAIVHSDDDKGIQRLNQEAAKAWGNGKRVGINISQADAWQWLSANPAKSLGIFDQTGSLEVGKNADLVLWSADPFSTYAKAVNVYIDGALAFDRTDPNSWPVSDFELGQPGEGDSK</sequence>
<dbReference type="PANTHER" id="PTHR11647">
    <property type="entry name" value="HYDRANTOINASE/DIHYDROPYRIMIDINASE FAMILY MEMBER"/>
    <property type="match status" value="1"/>
</dbReference>
<dbReference type="SUPFAM" id="SSF51556">
    <property type="entry name" value="Metallo-dependent hydrolases"/>
    <property type="match status" value="1"/>
</dbReference>
<dbReference type="GO" id="GO:0016812">
    <property type="term" value="F:hydrolase activity, acting on carbon-nitrogen (but not peptide) bonds, in cyclic amides"/>
    <property type="evidence" value="ECO:0007669"/>
    <property type="project" value="TreeGrafter"/>
</dbReference>
<dbReference type="eggNOG" id="COG1228">
    <property type="taxonomic scope" value="Bacteria"/>
</dbReference>
<dbReference type="AlphaFoldDB" id="K6Y746"/>
<dbReference type="OrthoDB" id="9766983at2"/>
<dbReference type="GO" id="GO:0005829">
    <property type="term" value="C:cytosol"/>
    <property type="evidence" value="ECO:0007669"/>
    <property type="project" value="TreeGrafter"/>
</dbReference>
<dbReference type="Pfam" id="PF01979">
    <property type="entry name" value="Amidohydro_1"/>
    <property type="match status" value="1"/>
</dbReference>
<evidence type="ECO:0000313" key="4">
    <source>
        <dbReference type="EMBL" id="GAC14042.1"/>
    </source>
</evidence>
<evidence type="ECO:0000256" key="2">
    <source>
        <dbReference type="SAM" id="SignalP"/>
    </source>
</evidence>
<dbReference type="InterPro" id="IPR050378">
    <property type="entry name" value="Metallo-dep_Hydrolases_sf"/>
</dbReference>
<accession>K6Y746</accession>
<protein>
    <submittedName>
        <fullName evidence="4">Amidohydrolase</fullName>
    </submittedName>
</protein>
<dbReference type="RefSeq" id="WP_008843858.1">
    <property type="nucleotide sequence ID" value="NZ_BAEN01000030.1"/>
</dbReference>
<dbReference type="PANTHER" id="PTHR11647:SF1">
    <property type="entry name" value="COLLAPSIN RESPONSE MEDIATOR PROTEIN"/>
    <property type="match status" value="1"/>
</dbReference>
<name>K6Y746_9ALTE</name>
<dbReference type="PROSITE" id="PS51257">
    <property type="entry name" value="PROKAR_LIPOPROTEIN"/>
    <property type="match status" value="1"/>
</dbReference>
<evidence type="ECO:0000259" key="3">
    <source>
        <dbReference type="Pfam" id="PF01979"/>
    </source>
</evidence>
<dbReference type="InterPro" id="IPR032466">
    <property type="entry name" value="Metal_Hydrolase"/>
</dbReference>
<comment type="cofactor">
    <cofactor evidence="1">
        <name>Zn(2+)</name>
        <dbReference type="ChEBI" id="CHEBI:29105"/>
    </cofactor>
</comment>
<dbReference type="Gene3D" id="3.20.20.140">
    <property type="entry name" value="Metal-dependent hydrolases"/>
    <property type="match status" value="1"/>
</dbReference>
<feature type="domain" description="Amidohydrolase-related" evidence="3">
    <location>
        <begin position="346"/>
        <end position="432"/>
    </location>
</feature>
<dbReference type="Proteomes" id="UP000006334">
    <property type="component" value="Unassembled WGS sequence"/>
</dbReference>
<organism evidence="4 5">
    <name type="scientific">Aliiglaciecola lipolytica E3</name>
    <dbReference type="NCBI Taxonomy" id="1127673"/>
    <lineage>
        <taxon>Bacteria</taxon>
        <taxon>Pseudomonadati</taxon>
        <taxon>Pseudomonadota</taxon>
        <taxon>Gammaproteobacteria</taxon>
        <taxon>Alteromonadales</taxon>
        <taxon>Alteromonadaceae</taxon>
        <taxon>Aliiglaciecola</taxon>
    </lineage>
</organism>
<comment type="caution">
    <text evidence="4">The sequence shown here is derived from an EMBL/GenBank/DDBJ whole genome shotgun (WGS) entry which is preliminary data.</text>
</comment>
<keyword evidence="4" id="KW-0378">Hydrolase</keyword>
<evidence type="ECO:0000313" key="5">
    <source>
        <dbReference type="Proteomes" id="UP000006334"/>
    </source>
</evidence>
<dbReference type="Gene3D" id="2.30.40.10">
    <property type="entry name" value="Urease, subunit C, domain 1"/>
    <property type="match status" value="1"/>
</dbReference>
<feature type="signal peptide" evidence="2">
    <location>
        <begin position="1"/>
        <end position="21"/>
    </location>
</feature>
<dbReference type="SUPFAM" id="SSF51338">
    <property type="entry name" value="Composite domain of metallo-dependent hydrolases"/>
    <property type="match status" value="1"/>
</dbReference>
<evidence type="ECO:0000256" key="1">
    <source>
        <dbReference type="ARBA" id="ARBA00001947"/>
    </source>
</evidence>
<feature type="chain" id="PRO_5003897163" evidence="2">
    <location>
        <begin position="22"/>
        <end position="469"/>
    </location>
</feature>
<dbReference type="CDD" id="cd01309">
    <property type="entry name" value="Met_dep_hydrolase_C"/>
    <property type="match status" value="1"/>
</dbReference>
<gene>
    <name evidence="4" type="ORF">GLIP_1406</name>
</gene>
<dbReference type="EMBL" id="BAEN01000030">
    <property type="protein sequence ID" value="GAC14042.1"/>
    <property type="molecule type" value="Genomic_DNA"/>
</dbReference>
<dbReference type="STRING" id="1127673.GLIP_1406"/>
<keyword evidence="2" id="KW-0732">Signal</keyword>
<dbReference type="InterPro" id="IPR011059">
    <property type="entry name" value="Metal-dep_hydrolase_composite"/>
</dbReference>
<dbReference type="InterPro" id="IPR006680">
    <property type="entry name" value="Amidohydro-rel"/>
</dbReference>